<feature type="transmembrane region" description="Helical" evidence="1">
    <location>
        <begin position="112"/>
        <end position="136"/>
    </location>
</feature>
<dbReference type="InterPro" id="IPR036282">
    <property type="entry name" value="Glutathione-S-Trfase_C_sf"/>
</dbReference>
<evidence type="ECO:0000313" key="3">
    <source>
        <dbReference type="Proteomes" id="UP000261600"/>
    </source>
</evidence>
<keyword evidence="1" id="KW-0472">Membrane</keyword>
<dbReference type="Ensembl" id="ENSMALT00000010084.1">
    <property type="protein sequence ID" value="ENSMALP00000009878.1"/>
    <property type="gene ID" value="ENSMALG00000007022.1"/>
</dbReference>
<reference evidence="2" key="2">
    <citation type="submission" date="2025-09" db="UniProtKB">
        <authorList>
            <consortium name="Ensembl"/>
        </authorList>
    </citation>
    <scope>IDENTIFICATION</scope>
</reference>
<keyword evidence="1" id="KW-1133">Transmembrane helix</keyword>
<reference evidence="2" key="1">
    <citation type="submission" date="2025-08" db="UniProtKB">
        <authorList>
            <consortium name="Ensembl"/>
        </authorList>
    </citation>
    <scope>IDENTIFICATION</scope>
</reference>
<dbReference type="InterPro" id="IPR051369">
    <property type="entry name" value="GST_Theta"/>
</dbReference>
<keyword evidence="1" id="KW-0812">Transmembrane</keyword>
<dbReference type="GO" id="GO:0004364">
    <property type="term" value="F:glutathione transferase activity"/>
    <property type="evidence" value="ECO:0007669"/>
    <property type="project" value="TreeGrafter"/>
</dbReference>
<dbReference type="PANTHER" id="PTHR43917:SF9">
    <property type="entry name" value="GLUTATHIONE S-TRANSFERASE THETA-1"/>
    <property type="match status" value="1"/>
</dbReference>
<proteinExistence type="predicted"/>
<dbReference type="GO" id="GO:0006749">
    <property type="term" value="P:glutathione metabolic process"/>
    <property type="evidence" value="ECO:0007669"/>
    <property type="project" value="TreeGrafter"/>
</dbReference>
<evidence type="ECO:0000313" key="2">
    <source>
        <dbReference type="Ensembl" id="ENSMALP00000009878.1"/>
    </source>
</evidence>
<accession>A0A3Q3IWF2</accession>
<sequence>AQTSSWSHNTAILQYLAQKYSSSVADHWYAADLQQRACVDEYLSWQHMNLRLHGTKVFLFKCVSVIRFSTLSSCTTKEKVDAAVKDLNQSLKLLEDKFLQSKPLIIGVQISLANLVATVVLMQVILLLFLLLLLLVSKHFIALVKRLKFLPIPPCKTARAQ</sequence>
<protein>
    <submittedName>
        <fullName evidence="2">Uncharacterized protein</fullName>
    </submittedName>
</protein>
<dbReference type="SUPFAM" id="SSF47616">
    <property type="entry name" value="GST C-terminal domain-like"/>
    <property type="match status" value="1"/>
</dbReference>
<dbReference type="STRING" id="43700.ENSMALP00000009878"/>
<dbReference type="AlphaFoldDB" id="A0A3Q3IWF2"/>
<name>A0A3Q3IWF2_MONAL</name>
<evidence type="ECO:0000256" key="1">
    <source>
        <dbReference type="SAM" id="Phobius"/>
    </source>
</evidence>
<keyword evidence="3" id="KW-1185">Reference proteome</keyword>
<dbReference type="GO" id="GO:0005737">
    <property type="term" value="C:cytoplasm"/>
    <property type="evidence" value="ECO:0007669"/>
    <property type="project" value="TreeGrafter"/>
</dbReference>
<dbReference type="Proteomes" id="UP000261600">
    <property type="component" value="Unplaced"/>
</dbReference>
<dbReference type="Gene3D" id="1.20.1050.10">
    <property type="match status" value="1"/>
</dbReference>
<dbReference type="PANTHER" id="PTHR43917">
    <property type="match status" value="1"/>
</dbReference>
<organism evidence="2 3">
    <name type="scientific">Monopterus albus</name>
    <name type="common">Swamp eel</name>
    <dbReference type="NCBI Taxonomy" id="43700"/>
    <lineage>
        <taxon>Eukaryota</taxon>
        <taxon>Metazoa</taxon>
        <taxon>Chordata</taxon>
        <taxon>Craniata</taxon>
        <taxon>Vertebrata</taxon>
        <taxon>Euteleostomi</taxon>
        <taxon>Actinopterygii</taxon>
        <taxon>Neopterygii</taxon>
        <taxon>Teleostei</taxon>
        <taxon>Neoteleostei</taxon>
        <taxon>Acanthomorphata</taxon>
        <taxon>Anabantaria</taxon>
        <taxon>Synbranchiformes</taxon>
        <taxon>Synbranchidae</taxon>
        <taxon>Monopterus</taxon>
    </lineage>
</organism>